<evidence type="ECO:0000313" key="2">
    <source>
        <dbReference type="WBParaSite" id="nRc.2.0.1.t31955-RA"/>
    </source>
</evidence>
<dbReference type="Proteomes" id="UP000887565">
    <property type="component" value="Unplaced"/>
</dbReference>
<dbReference type="AlphaFoldDB" id="A0A915K168"/>
<accession>A0A915K168</accession>
<name>A0A915K168_ROMCU</name>
<organism evidence="1 2">
    <name type="scientific">Romanomermis culicivorax</name>
    <name type="common">Nematode worm</name>
    <dbReference type="NCBI Taxonomy" id="13658"/>
    <lineage>
        <taxon>Eukaryota</taxon>
        <taxon>Metazoa</taxon>
        <taxon>Ecdysozoa</taxon>
        <taxon>Nematoda</taxon>
        <taxon>Enoplea</taxon>
        <taxon>Dorylaimia</taxon>
        <taxon>Mermithida</taxon>
        <taxon>Mermithoidea</taxon>
        <taxon>Mermithidae</taxon>
        <taxon>Romanomermis</taxon>
    </lineage>
</organism>
<protein>
    <submittedName>
        <fullName evidence="2">Uncharacterized protein</fullName>
    </submittedName>
</protein>
<dbReference type="WBParaSite" id="nRc.2.0.1.t31955-RA">
    <property type="protein sequence ID" value="nRc.2.0.1.t31955-RA"/>
    <property type="gene ID" value="nRc.2.0.1.g31955"/>
</dbReference>
<reference evidence="2" key="1">
    <citation type="submission" date="2022-11" db="UniProtKB">
        <authorList>
            <consortium name="WormBaseParasite"/>
        </authorList>
    </citation>
    <scope>IDENTIFICATION</scope>
</reference>
<keyword evidence="1" id="KW-1185">Reference proteome</keyword>
<proteinExistence type="predicted"/>
<sequence length="154" mass="18003">MSLTTLLAPPCSAPKYAYVNDLLPHHAQNMNSETRTAFYNCMWYYTDGNPQSQLTNWMNRIPQREPSFPSDPGTYVCNWFALRPIIFDMEFHMETSVEEIKIHESDYTANLHSRFHLYSTFIAIINFQNRFSFPVPVYAYPMPTMTSVHMLTAE</sequence>
<evidence type="ECO:0000313" key="1">
    <source>
        <dbReference type="Proteomes" id="UP000887565"/>
    </source>
</evidence>